<proteinExistence type="predicted"/>
<accession>G7ZI50</accession>
<keyword evidence="3" id="KW-1185">Reference proteome</keyword>
<protein>
    <submittedName>
        <fullName evidence="2">Uncharacterized protein</fullName>
    </submittedName>
</protein>
<dbReference type="HOGENOM" id="CLU_2630512_0_0_5"/>
<dbReference type="EMBL" id="FQ311873">
    <property type="protein sequence ID" value="CBS91150.1"/>
    <property type="molecule type" value="Genomic_DNA"/>
</dbReference>
<evidence type="ECO:0000313" key="3">
    <source>
        <dbReference type="Proteomes" id="UP000005667"/>
    </source>
</evidence>
<dbReference type="KEGG" id="ali:AZOLI_p50150"/>
<organism evidence="2 3">
    <name type="scientific">Azospirillum lipoferum (strain 4B)</name>
    <dbReference type="NCBI Taxonomy" id="862719"/>
    <lineage>
        <taxon>Bacteria</taxon>
        <taxon>Pseudomonadati</taxon>
        <taxon>Pseudomonadota</taxon>
        <taxon>Alphaproteobacteria</taxon>
        <taxon>Rhodospirillales</taxon>
        <taxon>Azospirillaceae</taxon>
        <taxon>Azospirillum</taxon>
    </lineage>
</organism>
<reference evidence="3" key="1">
    <citation type="journal article" date="2011" name="PLoS Genet.">
        <title>Azospirillum genomes reveal transition of bacteria from aquatic to terrestrial environments.</title>
        <authorList>
            <person name="Wisniewski-Dye F."/>
            <person name="Borziak K."/>
            <person name="Khalsa-Moyers G."/>
            <person name="Alexandre G."/>
            <person name="Sukharnikov L.O."/>
            <person name="Wuichet K."/>
            <person name="Hurst G.B."/>
            <person name="McDonald W.H."/>
            <person name="Robertson J.S."/>
            <person name="Barbe V."/>
            <person name="Calteau A."/>
            <person name="Rouy Z."/>
            <person name="Mangenot S."/>
            <person name="Prigent-Combaret C."/>
            <person name="Normand P."/>
            <person name="Boyer M."/>
            <person name="Siguier P."/>
            <person name="Dessaux Y."/>
            <person name="Elmerich C."/>
            <person name="Condemine G."/>
            <person name="Krishnen G."/>
            <person name="Kennedy I."/>
            <person name="Paterson A.H."/>
            <person name="Gonzalez V."/>
            <person name="Mavingui P."/>
            <person name="Zhulin I.B."/>
        </authorList>
    </citation>
    <scope>NUCLEOTIDE SEQUENCE [LARGE SCALE GENOMIC DNA]</scope>
    <source>
        <strain evidence="3">4B</strain>
    </source>
</reference>
<feature type="region of interest" description="Disordered" evidence="1">
    <location>
        <begin position="56"/>
        <end position="77"/>
    </location>
</feature>
<evidence type="ECO:0000313" key="2">
    <source>
        <dbReference type="EMBL" id="CBS91150.1"/>
    </source>
</evidence>
<gene>
    <name evidence="2" type="ordered locus">AZOLI_p50150</name>
</gene>
<keyword evidence="2" id="KW-0614">Plasmid</keyword>
<dbReference type="Proteomes" id="UP000005667">
    <property type="component" value="Plasmid AZO_p5"/>
</dbReference>
<geneLocation type="plasmid" evidence="2 3">
    <name>AZO_p5</name>
</geneLocation>
<evidence type="ECO:0000256" key="1">
    <source>
        <dbReference type="SAM" id="MobiDB-lite"/>
    </source>
</evidence>
<name>G7ZI50_AZOL4</name>
<dbReference type="AlphaFoldDB" id="G7ZI50"/>
<sequence length="77" mass="8092">MTTAKGHRAAATSIPPNGKIVDSPYIFLSDFGASLVVRTPNYIQLFPFPDIAITGPAKGTDATTNAARAGTADRRET</sequence>